<dbReference type="EMBL" id="CP003811">
    <property type="protein sequence ID" value="AIQ88188.1"/>
    <property type="molecule type" value="Genomic_DNA"/>
</dbReference>
<dbReference type="Pfam" id="PF13365">
    <property type="entry name" value="Trypsin_2"/>
    <property type="match status" value="1"/>
</dbReference>
<evidence type="ECO:0000256" key="1">
    <source>
        <dbReference type="SAM" id="SignalP"/>
    </source>
</evidence>
<dbReference type="PANTHER" id="PTHR43019:SF23">
    <property type="entry name" value="PROTEASE DO-LIKE 5, CHLOROPLASTIC"/>
    <property type="match status" value="1"/>
</dbReference>
<dbReference type="HOGENOM" id="CLU_661692_0_0_5"/>
<dbReference type="SUPFAM" id="SSF50494">
    <property type="entry name" value="Trypsin-like serine proteases"/>
    <property type="match status" value="1"/>
</dbReference>
<feature type="signal peptide" evidence="1">
    <location>
        <begin position="1"/>
        <end position="23"/>
    </location>
</feature>
<accession>A0A089NQQ0</accession>
<gene>
    <name evidence="2" type="ORF">MOC_0433</name>
</gene>
<dbReference type="RefSeq" id="WP_043755352.1">
    <property type="nucleotide sequence ID" value="NZ_CP003811.1"/>
</dbReference>
<keyword evidence="3" id="KW-1185">Reference proteome</keyword>
<proteinExistence type="predicted"/>
<dbReference type="eggNOG" id="COG0265">
    <property type="taxonomic scope" value="Bacteria"/>
</dbReference>
<evidence type="ECO:0000313" key="3">
    <source>
        <dbReference type="Proteomes" id="UP000029492"/>
    </source>
</evidence>
<dbReference type="InterPro" id="IPR043504">
    <property type="entry name" value="Peptidase_S1_PA_chymotrypsin"/>
</dbReference>
<dbReference type="InterPro" id="IPR001940">
    <property type="entry name" value="Peptidase_S1C"/>
</dbReference>
<dbReference type="STRING" id="693986.MOC_0433"/>
<dbReference type="GO" id="GO:0006508">
    <property type="term" value="P:proteolysis"/>
    <property type="evidence" value="ECO:0007669"/>
    <property type="project" value="InterPro"/>
</dbReference>
<keyword evidence="1" id="KW-0732">Signal</keyword>
<dbReference type="KEGG" id="mor:MOC_0433"/>
<organism evidence="2 3">
    <name type="scientific">Methylobacterium oryzae CBMB20</name>
    <dbReference type="NCBI Taxonomy" id="693986"/>
    <lineage>
        <taxon>Bacteria</taxon>
        <taxon>Pseudomonadati</taxon>
        <taxon>Pseudomonadota</taxon>
        <taxon>Alphaproteobacteria</taxon>
        <taxon>Hyphomicrobiales</taxon>
        <taxon>Methylobacteriaceae</taxon>
        <taxon>Methylobacterium</taxon>
    </lineage>
</organism>
<protein>
    <submittedName>
        <fullName evidence="2">Peptidase S1 and S6 chymotrypsin/Hap</fullName>
    </submittedName>
</protein>
<feature type="chain" id="PRO_5001847954" evidence="1">
    <location>
        <begin position="24"/>
        <end position="393"/>
    </location>
</feature>
<dbReference type="AlphaFoldDB" id="A0A089NQQ0"/>
<dbReference type="Proteomes" id="UP000029492">
    <property type="component" value="Chromosome"/>
</dbReference>
<sequence>MSRMKVAFAVLAVVGGVAHPAAASPAPPKLTVDKSFGKVAGWSIGYSESLGGCLAAASYGDGTTLWFGFNGARGASYLALTNAKWRSLEVGGQYELRMIAGRQKWQGTFTGFERGDAHGLYQSGLKERFVADLSASGSINVIFQGRQIAVLSLVGSTEAFDAVIGCQKDVTTAAAKAEPAPDSPRKREAGMTSTGTGFYVSERGHLLTNNHVVEACSDISVQQPGHTALRARLVARDAANDLAVLTTDFPQKAVPPLSIRARLGENVYVYGYPQSNVLASTGNFTIGSVTATAGSGDDTRKIQISAPVQQGNSGGPALDQFGNVIGVVQSKQVAFASGDVPQNVNFAIKSTIALNFLEANGVEAPINVRMTDPMDGAAIAEKARDFTVQITCH</sequence>
<reference evidence="2 3" key="1">
    <citation type="journal article" date="2014" name="PLoS ONE">
        <title>Genome Information of Methylobacterium oryzae, a Plant-Probiotic Methylotroph in the Phyllosphere.</title>
        <authorList>
            <person name="Kwak M.J."/>
            <person name="Jeong H."/>
            <person name="Madhaiyan M."/>
            <person name="Lee Y."/>
            <person name="Sa T.M."/>
            <person name="Oh T.K."/>
            <person name="Kim J.F."/>
        </authorList>
    </citation>
    <scope>NUCLEOTIDE SEQUENCE [LARGE SCALE GENOMIC DNA]</scope>
    <source>
        <strain evidence="2 3">CBMB20</strain>
    </source>
</reference>
<dbReference type="GO" id="GO:0004252">
    <property type="term" value="F:serine-type endopeptidase activity"/>
    <property type="evidence" value="ECO:0007669"/>
    <property type="project" value="InterPro"/>
</dbReference>
<dbReference type="InterPro" id="IPR009003">
    <property type="entry name" value="Peptidase_S1_PA"/>
</dbReference>
<dbReference type="Gene3D" id="2.40.10.10">
    <property type="entry name" value="Trypsin-like serine proteases"/>
    <property type="match status" value="2"/>
</dbReference>
<dbReference type="PRINTS" id="PR00834">
    <property type="entry name" value="PROTEASES2C"/>
</dbReference>
<dbReference type="PANTHER" id="PTHR43019">
    <property type="entry name" value="SERINE ENDOPROTEASE DEGS"/>
    <property type="match status" value="1"/>
</dbReference>
<evidence type="ECO:0000313" key="2">
    <source>
        <dbReference type="EMBL" id="AIQ88188.1"/>
    </source>
</evidence>
<name>A0A089NQQ0_9HYPH</name>